<proteinExistence type="predicted"/>
<dbReference type="InterPro" id="IPR000073">
    <property type="entry name" value="AB_hydrolase_1"/>
</dbReference>
<dbReference type="EMBL" id="WHPF01000004">
    <property type="protein sequence ID" value="NNV54993.1"/>
    <property type="molecule type" value="Genomic_DNA"/>
</dbReference>
<dbReference type="RefSeq" id="WP_171606924.1">
    <property type="nucleotide sequence ID" value="NZ_WHPF01000004.1"/>
</dbReference>
<organism evidence="2 3">
    <name type="scientific">Limnovirga soli</name>
    <dbReference type="NCBI Taxonomy" id="2656915"/>
    <lineage>
        <taxon>Bacteria</taxon>
        <taxon>Pseudomonadati</taxon>
        <taxon>Bacteroidota</taxon>
        <taxon>Chitinophagia</taxon>
        <taxon>Chitinophagales</taxon>
        <taxon>Chitinophagaceae</taxon>
        <taxon>Limnovirga</taxon>
    </lineage>
</organism>
<dbReference type="Gene3D" id="3.40.50.1820">
    <property type="entry name" value="alpha/beta hydrolase"/>
    <property type="match status" value="1"/>
</dbReference>
<dbReference type="PANTHER" id="PTHR43689">
    <property type="entry name" value="HYDROLASE"/>
    <property type="match status" value="1"/>
</dbReference>
<dbReference type="SUPFAM" id="SSF53474">
    <property type="entry name" value="alpha/beta-Hydrolases"/>
    <property type="match status" value="1"/>
</dbReference>
<dbReference type="PANTHER" id="PTHR43689:SF8">
    <property type="entry name" value="ALPHA_BETA-HYDROLASES SUPERFAMILY PROTEIN"/>
    <property type="match status" value="1"/>
</dbReference>
<dbReference type="GO" id="GO:0016787">
    <property type="term" value="F:hydrolase activity"/>
    <property type="evidence" value="ECO:0007669"/>
    <property type="project" value="UniProtKB-KW"/>
</dbReference>
<dbReference type="Pfam" id="PF00561">
    <property type="entry name" value="Abhydrolase_1"/>
    <property type="match status" value="1"/>
</dbReference>
<name>A0A8J8JSP9_9BACT</name>
<gene>
    <name evidence="2" type="ORF">GD597_05935</name>
</gene>
<keyword evidence="3" id="KW-1185">Reference proteome</keyword>
<reference evidence="2" key="1">
    <citation type="submission" date="2019-10" db="EMBL/GenBank/DDBJ databases">
        <title>Draft genome sequence of Panacibacter sp. KCS-6.</title>
        <authorList>
            <person name="Yim K.J."/>
        </authorList>
    </citation>
    <scope>NUCLEOTIDE SEQUENCE</scope>
    <source>
        <strain evidence="2">KCS-6</strain>
    </source>
</reference>
<keyword evidence="2" id="KW-0378">Hydrolase</keyword>
<dbReference type="InterPro" id="IPR029058">
    <property type="entry name" value="AB_hydrolase_fold"/>
</dbReference>
<sequence>MELTLSARIILKYYKTKLQLLEKLSPEKAAAAALQLFFTPFANQRKLERPAIFHKAEKLSFVFEGNTIKGFRWQSPTPNAPVILVCHGMNSCSYRFEKYIQLLAQYHFTILAFDAPAHGQSEGNILNAVVYADMILQIENTYGPIHGIIAHSVAGLATSFAAEQWNQTNKKIVLIAPATETVTAIDNFFIMLHLKPSFRVLFDETVKKQRGHLPTWYSAARAIQQTNAKTLWIHDEHDKICPYKDALAVKNMQLPHVNFITTRKLGHNKIYRDATVQHTIMEFLLAP</sequence>
<evidence type="ECO:0000313" key="2">
    <source>
        <dbReference type="EMBL" id="NNV54993.1"/>
    </source>
</evidence>
<protein>
    <submittedName>
        <fullName evidence="2">Alpha/beta fold hydrolase</fullName>
    </submittedName>
</protein>
<comment type="caution">
    <text evidence="2">The sequence shown here is derived from an EMBL/GenBank/DDBJ whole genome shotgun (WGS) entry which is preliminary data.</text>
</comment>
<dbReference type="Proteomes" id="UP000598971">
    <property type="component" value="Unassembled WGS sequence"/>
</dbReference>
<accession>A0A8J8JSP9</accession>
<feature type="domain" description="AB hydrolase-1" evidence="1">
    <location>
        <begin position="81"/>
        <end position="210"/>
    </location>
</feature>
<evidence type="ECO:0000259" key="1">
    <source>
        <dbReference type="Pfam" id="PF00561"/>
    </source>
</evidence>
<dbReference type="AlphaFoldDB" id="A0A8J8JSP9"/>
<evidence type="ECO:0000313" key="3">
    <source>
        <dbReference type="Proteomes" id="UP000598971"/>
    </source>
</evidence>